<dbReference type="GO" id="GO:0005634">
    <property type="term" value="C:nucleus"/>
    <property type="evidence" value="ECO:0007669"/>
    <property type="project" value="UniProtKB-SubCell"/>
</dbReference>
<feature type="compositionally biased region" description="Basic and acidic residues" evidence="7">
    <location>
        <begin position="1"/>
        <end position="25"/>
    </location>
</feature>
<evidence type="ECO:0000256" key="5">
    <source>
        <dbReference type="ARBA" id="ARBA00022884"/>
    </source>
</evidence>
<dbReference type="EMBL" id="JAODUO010000691">
    <property type="protein sequence ID" value="KAK2176002.1"/>
    <property type="molecule type" value="Genomic_DNA"/>
</dbReference>
<keyword evidence="6" id="KW-0539">Nucleus</keyword>
<evidence type="ECO:0000259" key="8">
    <source>
        <dbReference type="Pfam" id="PF09770"/>
    </source>
</evidence>
<dbReference type="GO" id="GO:0000932">
    <property type="term" value="C:P-body"/>
    <property type="evidence" value="ECO:0007669"/>
    <property type="project" value="UniProtKB-SubCell"/>
</dbReference>
<dbReference type="PANTHER" id="PTHR21551:SF0">
    <property type="entry name" value="PROTEIN ASSOCIATED WITH TOPO II RELATED-1, ISOFORM A"/>
    <property type="match status" value="1"/>
</dbReference>
<dbReference type="Proteomes" id="UP001209878">
    <property type="component" value="Unassembled WGS sequence"/>
</dbReference>
<dbReference type="GO" id="GO:0033962">
    <property type="term" value="P:P-body assembly"/>
    <property type="evidence" value="ECO:0007669"/>
    <property type="project" value="TreeGrafter"/>
</dbReference>
<evidence type="ECO:0000313" key="10">
    <source>
        <dbReference type="Proteomes" id="UP001209878"/>
    </source>
</evidence>
<dbReference type="AlphaFoldDB" id="A0AAD9NMQ4"/>
<evidence type="ECO:0000256" key="2">
    <source>
        <dbReference type="ARBA" id="ARBA00004201"/>
    </source>
</evidence>
<organism evidence="9 10">
    <name type="scientific">Ridgeia piscesae</name>
    <name type="common">Tubeworm</name>
    <dbReference type="NCBI Taxonomy" id="27915"/>
    <lineage>
        <taxon>Eukaryota</taxon>
        <taxon>Metazoa</taxon>
        <taxon>Spiralia</taxon>
        <taxon>Lophotrochozoa</taxon>
        <taxon>Annelida</taxon>
        <taxon>Polychaeta</taxon>
        <taxon>Sedentaria</taxon>
        <taxon>Canalipalpata</taxon>
        <taxon>Sabellida</taxon>
        <taxon>Siboglinidae</taxon>
        <taxon>Ridgeia</taxon>
    </lineage>
</organism>
<sequence length="977" mass="108327">MDLESRGQRSSDRAVGEDIDSRNDETFGEAALAEDDWEEEHEKMAVLLELEDPHLLPSDLGSAPGRKYKTRQEEALEESISHLIVEDDDDDDDDKEEDDVTTLHSVTAGRPIPGRKHIVDLDELLGPTSPPGLLNTEELIGGHHSIWGSPHTRELKLKQQQQEDTLQNLLRAMQVHHIQDTAPPPVLPTSAPTTSLSSVLPNALTLEEIEKEIIGGSTKSSVAVDPVQSRILAQDELLRNLAISGQASSPVHTTGLPMPIGTPPRGQVRRQVAPSTSGGAVNADQMAGVTSTHMSATSGPQQQLLEQLYSRAAAAKLQQPGMRLSPTIHSLLNPGNPTLHSDHLTLLDGMHGLPSVMEPGAPQRPISPTTQSLLRCLFDATVPSKTEATRSEQPKVRPPDVTLVQSPRVSPINSSTPSVPPAKLGATSTPCDMSSTPPSGGSPPMGKPMRLPGPGHNRKLPLQGPPPWRPPPEGMMPHPFRGMHMGRGGPPRHLLPYPNMHQRPCGPPPFPDPGHMHFPQGGRFMPPPPRGYFPPQYGHRPPMFMGPRGGPPMPPHMHRPQSMRGGLHMLMPPRYPPPHFNNHPQAWMEQGEWEGEGEEEEEYAGLMLQREKDWVIKIQLLQLQTDNPYLDDFYYTTWLMKKAAEERRQNQVAPAQSKSSEPRLVLPHLARIETKVYKPVQFENSLGRLTSSNVHSPRQIIDVHADNMHEKEPVKGHELRRLKQILLDIEKNYDLLLEVDDIEKRVLALPDHARQKLFDERRTKINELFARLHCSANKDSQFVHMICIKKGLQLVGRLLPLLDQTEAQSVVAAVFRHLTVISRKDWQAKVLVALFESMQRPVSLADLETLVKFSDELRASSTATTSERQTDAQQTVVTALQNKFGSSVIWSLINRGEEIYTQVSPVDLDTDHQMAWCKFVHAVVEAIGGVSVAVLAQPEGQFTLAQRHVERLTTNQQTLANIEDKLATVLSQPQQPS</sequence>
<feature type="compositionally biased region" description="Basic and acidic residues" evidence="7">
    <location>
        <begin position="387"/>
        <end position="398"/>
    </location>
</feature>
<comment type="subcellular location">
    <subcellularLocation>
        <location evidence="2">Cytoplasm</location>
        <location evidence="2">P-body</location>
    </subcellularLocation>
    <subcellularLocation>
        <location evidence="1">Nucleus</location>
    </subcellularLocation>
</comment>
<evidence type="ECO:0000256" key="6">
    <source>
        <dbReference type="ARBA" id="ARBA00023242"/>
    </source>
</evidence>
<evidence type="ECO:0000313" key="9">
    <source>
        <dbReference type="EMBL" id="KAK2176002.1"/>
    </source>
</evidence>
<evidence type="ECO:0000256" key="3">
    <source>
        <dbReference type="ARBA" id="ARBA00009138"/>
    </source>
</evidence>
<evidence type="ECO:0000256" key="1">
    <source>
        <dbReference type="ARBA" id="ARBA00004123"/>
    </source>
</evidence>
<feature type="compositionally biased region" description="Acidic residues" evidence="7">
    <location>
        <begin position="86"/>
        <end position="100"/>
    </location>
</feature>
<reference evidence="9" key="1">
    <citation type="journal article" date="2023" name="Mol. Biol. Evol.">
        <title>Third-Generation Sequencing Reveals the Adaptive Role of the Epigenome in Three Deep-Sea Polychaetes.</title>
        <authorList>
            <person name="Perez M."/>
            <person name="Aroh O."/>
            <person name="Sun Y."/>
            <person name="Lan Y."/>
            <person name="Juniper S.K."/>
            <person name="Young C.R."/>
            <person name="Angers B."/>
            <person name="Qian P.Y."/>
        </authorList>
    </citation>
    <scope>NUCLEOTIDE SEQUENCE</scope>
    <source>
        <strain evidence="9">R07B-5</strain>
    </source>
</reference>
<keyword evidence="5" id="KW-0694">RNA-binding</keyword>
<feature type="region of interest" description="Disordered" evidence="7">
    <location>
        <begin position="81"/>
        <end position="113"/>
    </location>
</feature>
<feature type="region of interest" description="Disordered" evidence="7">
    <location>
        <begin position="384"/>
        <end position="475"/>
    </location>
</feature>
<proteinExistence type="inferred from homology"/>
<accession>A0AAD9NMQ4</accession>
<keyword evidence="4" id="KW-0963">Cytoplasm</keyword>
<comment type="similarity">
    <text evidence="3">Belongs to the PAT1 family.</text>
</comment>
<dbReference type="InterPro" id="IPR039900">
    <property type="entry name" value="Pat1-like"/>
</dbReference>
<dbReference type="Pfam" id="PF09770">
    <property type="entry name" value="PAT1"/>
    <property type="match status" value="1"/>
</dbReference>
<dbReference type="GO" id="GO:0003723">
    <property type="term" value="F:RNA binding"/>
    <property type="evidence" value="ECO:0007669"/>
    <property type="project" value="UniProtKB-KW"/>
</dbReference>
<feature type="region of interest" description="Disordered" evidence="7">
    <location>
        <begin position="53"/>
        <end position="72"/>
    </location>
</feature>
<dbReference type="GO" id="GO:0000290">
    <property type="term" value="P:deadenylation-dependent decapping of nuclear-transcribed mRNA"/>
    <property type="evidence" value="ECO:0007669"/>
    <property type="project" value="InterPro"/>
</dbReference>
<feature type="compositionally biased region" description="Low complexity" evidence="7">
    <location>
        <begin position="433"/>
        <end position="449"/>
    </location>
</feature>
<protein>
    <recommendedName>
        <fullName evidence="8">mRNA decay factor PAT1 domain-containing protein</fullName>
    </recommendedName>
</protein>
<dbReference type="PANTHER" id="PTHR21551">
    <property type="entry name" value="TOPOISOMERASE II-ASSOCIATED PROTEIN PAT1"/>
    <property type="match status" value="1"/>
</dbReference>
<gene>
    <name evidence="9" type="ORF">NP493_691g00053</name>
</gene>
<keyword evidence="10" id="KW-1185">Reference proteome</keyword>
<feature type="region of interest" description="Disordered" evidence="7">
    <location>
        <begin position="1"/>
        <end position="39"/>
    </location>
</feature>
<comment type="caution">
    <text evidence="9">The sequence shown here is derived from an EMBL/GenBank/DDBJ whole genome shotgun (WGS) entry which is preliminary data.</text>
</comment>
<evidence type="ECO:0000256" key="7">
    <source>
        <dbReference type="SAM" id="MobiDB-lite"/>
    </source>
</evidence>
<feature type="compositionally biased region" description="Polar residues" evidence="7">
    <location>
        <begin position="403"/>
        <end position="417"/>
    </location>
</feature>
<feature type="domain" description="mRNA decay factor PAT1" evidence="8">
    <location>
        <begin position="682"/>
        <end position="899"/>
    </location>
</feature>
<dbReference type="InterPro" id="IPR019167">
    <property type="entry name" value="PAT1_dom"/>
</dbReference>
<evidence type="ECO:0000256" key="4">
    <source>
        <dbReference type="ARBA" id="ARBA00022490"/>
    </source>
</evidence>
<name>A0AAD9NMQ4_RIDPI</name>
<feature type="region of interest" description="Disordered" evidence="7">
    <location>
        <begin position="249"/>
        <end position="282"/>
    </location>
</feature>
<feature type="compositionally biased region" description="Pro residues" evidence="7">
    <location>
        <begin position="463"/>
        <end position="474"/>
    </location>
</feature>